<dbReference type="Gene3D" id="4.10.240.10">
    <property type="entry name" value="Zn(2)-C6 fungal-type DNA-binding domain"/>
    <property type="match status" value="1"/>
</dbReference>
<dbReference type="CDD" id="cd00067">
    <property type="entry name" value="GAL4"/>
    <property type="match status" value="1"/>
</dbReference>
<dbReference type="SUPFAM" id="SSF57701">
    <property type="entry name" value="Zn2/Cys6 DNA-binding domain"/>
    <property type="match status" value="1"/>
</dbReference>
<keyword evidence="9" id="KW-1185">Reference proteome</keyword>
<feature type="compositionally biased region" description="Basic and acidic residues" evidence="6">
    <location>
        <begin position="136"/>
        <end position="157"/>
    </location>
</feature>
<dbReference type="InterPro" id="IPR050815">
    <property type="entry name" value="TF_fung"/>
</dbReference>
<organism evidence="8 9">
    <name type="scientific">Trametes coccinea (strain BRFM310)</name>
    <name type="common">Pycnoporus coccineus</name>
    <dbReference type="NCBI Taxonomy" id="1353009"/>
    <lineage>
        <taxon>Eukaryota</taxon>
        <taxon>Fungi</taxon>
        <taxon>Dikarya</taxon>
        <taxon>Basidiomycota</taxon>
        <taxon>Agaricomycotina</taxon>
        <taxon>Agaricomycetes</taxon>
        <taxon>Polyporales</taxon>
        <taxon>Polyporaceae</taxon>
        <taxon>Trametes</taxon>
    </lineage>
</organism>
<evidence type="ECO:0000256" key="3">
    <source>
        <dbReference type="ARBA" id="ARBA00023015"/>
    </source>
</evidence>
<evidence type="ECO:0000256" key="5">
    <source>
        <dbReference type="ARBA" id="ARBA00023242"/>
    </source>
</evidence>
<evidence type="ECO:0000256" key="4">
    <source>
        <dbReference type="ARBA" id="ARBA00023163"/>
    </source>
</evidence>
<reference evidence="8 9" key="1">
    <citation type="journal article" date="2015" name="Biotechnol. Biofuels">
        <title>Enhanced degradation of softwood versus hardwood by the white-rot fungus Pycnoporus coccineus.</title>
        <authorList>
            <person name="Couturier M."/>
            <person name="Navarro D."/>
            <person name="Chevret D."/>
            <person name="Henrissat B."/>
            <person name="Piumi F."/>
            <person name="Ruiz-Duenas F.J."/>
            <person name="Martinez A.T."/>
            <person name="Grigoriev I.V."/>
            <person name="Riley R."/>
            <person name="Lipzen A."/>
            <person name="Berrin J.G."/>
            <person name="Master E.R."/>
            <person name="Rosso M.N."/>
        </authorList>
    </citation>
    <scope>NUCLEOTIDE SEQUENCE [LARGE SCALE GENOMIC DNA]</scope>
    <source>
        <strain evidence="8 9">BRFM310</strain>
    </source>
</reference>
<feature type="region of interest" description="Disordered" evidence="6">
    <location>
        <begin position="1"/>
        <end position="88"/>
    </location>
</feature>
<keyword evidence="2" id="KW-0479">Metal-binding</keyword>
<comment type="subcellular location">
    <subcellularLocation>
        <location evidence="1">Nucleus</location>
    </subcellularLocation>
</comment>
<dbReference type="EMBL" id="KZ084105">
    <property type="protein sequence ID" value="OSD02482.1"/>
    <property type="molecule type" value="Genomic_DNA"/>
</dbReference>
<dbReference type="OrthoDB" id="2123952at2759"/>
<dbReference type="InterPro" id="IPR001138">
    <property type="entry name" value="Zn2Cys6_DnaBD"/>
</dbReference>
<keyword evidence="4" id="KW-0804">Transcription</keyword>
<dbReference type="PANTHER" id="PTHR47338:SF5">
    <property type="entry name" value="ZN(II)2CYS6 TRANSCRIPTION FACTOR (EUROFUNG)"/>
    <property type="match status" value="1"/>
</dbReference>
<keyword evidence="5" id="KW-0539">Nucleus</keyword>
<evidence type="ECO:0000259" key="7">
    <source>
        <dbReference type="PROSITE" id="PS50048"/>
    </source>
</evidence>
<evidence type="ECO:0000256" key="6">
    <source>
        <dbReference type="SAM" id="MobiDB-lite"/>
    </source>
</evidence>
<evidence type="ECO:0000256" key="1">
    <source>
        <dbReference type="ARBA" id="ARBA00004123"/>
    </source>
</evidence>
<dbReference type="Pfam" id="PF00172">
    <property type="entry name" value="Zn_clus"/>
    <property type="match status" value="1"/>
</dbReference>
<evidence type="ECO:0000256" key="2">
    <source>
        <dbReference type="ARBA" id="ARBA00022723"/>
    </source>
</evidence>
<proteinExistence type="predicted"/>
<accession>A0A1Y2IRB1</accession>
<dbReference type="AlphaFoldDB" id="A0A1Y2IRB1"/>
<dbReference type="PROSITE" id="PS50048">
    <property type="entry name" value="ZN2_CY6_FUNGAL_2"/>
    <property type="match status" value="1"/>
</dbReference>
<dbReference type="GO" id="GO:0005634">
    <property type="term" value="C:nucleus"/>
    <property type="evidence" value="ECO:0007669"/>
    <property type="project" value="UniProtKB-SubCell"/>
</dbReference>
<dbReference type="SMART" id="SM00066">
    <property type="entry name" value="GAL4"/>
    <property type="match status" value="1"/>
</dbReference>
<protein>
    <recommendedName>
        <fullName evidence="7">Zn(2)-C6 fungal-type domain-containing protein</fullName>
    </recommendedName>
</protein>
<feature type="region of interest" description="Disordered" evidence="6">
    <location>
        <begin position="117"/>
        <end position="183"/>
    </location>
</feature>
<feature type="compositionally biased region" description="Low complexity" evidence="6">
    <location>
        <begin position="168"/>
        <end position="182"/>
    </location>
</feature>
<dbReference type="Proteomes" id="UP000193067">
    <property type="component" value="Unassembled WGS sequence"/>
</dbReference>
<gene>
    <name evidence="8" type="ORF">PYCCODRAFT_1435473</name>
</gene>
<dbReference type="GO" id="GO:0000981">
    <property type="term" value="F:DNA-binding transcription factor activity, RNA polymerase II-specific"/>
    <property type="evidence" value="ECO:0007669"/>
    <property type="project" value="InterPro"/>
</dbReference>
<sequence>MSFAATTAADGTRQGGSIDEATVSSSRNNHTRSSSQQLSFADAASYSSSSGSPVYGIQPSSTTSTLPRPPRRRIRPKIALDPDQPLTAQGRPRARVYLACNQCRARKTRCDGARPICFHCRKRPPEEGGSCSYESLPKRRGDDQPPRTPRHSREPSGKRRRTLNGEASTPSRSNSFGSSRSISPDRLTSVHFDDFQELFDAAYDESSSDNDPFAIDFDELLNLHNLNLGTHTSEASQSIPPRPSLQFTRDTWWDALLTFYSCESDMQALSPITLSAEQRSGAMVKIVSDLRSFFFSSFYWLSFINIPRFFDDVFDTTRRAQLQPSLLLSALAVGTLAQSSDADNGAPGRARALRLLELADGALQASLAAGWVDIGLVKAAWLIVYFEMQVHPLKSVERDRSSLLLLDSLIRLFSLTTLDLDLQRALPTVPNVNASATSYYPTALGSNDSQSFNPYRYSGTCDSSAFGFTPTPMVDTNASSTLLHTPSTVPHIPDNLTIGPSTSPLVSHCNCTELAITQDWPTVQEVAPSWGGTIKWPKGMSEAELRKEECRRLVWATVTLTATLNTYTSVIGDDRVTPLSIKNPRNYALMFPAESLAMTGTPVQANNMWTLYLRSMLLLQSCEQVRTDRNMCDADRAQFAMNAWLEIDAVESALDQHTCGLEAKSGFHAREMLFSARMCVSHEFQRYIPQVSTIGSKIFYRDQAERWLKQRMALADLIWASLKEGRYVQTLDRRKPLLIYWFVSHIIKALMLWRVDHTFTIALIASKAFVKCAEYLMVFWPSSEQRREWQKIRFELVEACLQTGVPPPETSIPIPFPRKEGAAAV</sequence>
<dbReference type="PANTHER" id="PTHR47338">
    <property type="entry name" value="ZN(II)2CYS6 TRANSCRIPTION FACTOR (EUROFUNG)-RELATED"/>
    <property type="match status" value="1"/>
</dbReference>
<name>A0A1Y2IRB1_TRAC3</name>
<feature type="domain" description="Zn(2)-C6 fungal-type" evidence="7">
    <location>
        <begin position="99"/>
        <end position="133"/>
    </location>
</feature>
<dbReference type="InterPro" id="IPR036864">
    <property type="entry name" value="Zn2-C6_fun-type_DNA-bd_sf"/>
</dbReference>
<feature type="compositionally biased region" description="Low complexity" evidence="6">
    <location>
        <begin position="24"/>
        <end position="52"/>
    </location>
</feature>
<evidence type="ECO:0000313" key="8">
    <source>
        <dbReference type="EMBL" id="OSD02482.1"/>
    </source>
</evidence>
<keyword evidence="3" id="KW-0805">Transcription regulation</keyword>
<dbReference type="GO" id="GO:0008270">
    <property type="term" value="F:zinc ion binding"/>
    <property type="evidence" value="ECO:0007669"/>
    <property type="project" value="InterPro"/>
</dbReference>
<evidence type="ECO:0000313" key="9">
    <source>
        <dbReference type="Proteomes" id="UP000193067"/>
    </source>
</evidence>